<evidence type="ECO:0000313" key="2">
    <source>
        <dbReference type="Proteomes" id="UP000002534"/>
    </source>
</evidence>
<protein>
    <recommendedName>
        <fullName evidence="3">Metal-binding protein</fullName>
    </recommendedName>
</protein>
<dbReference type="OrthoDB" id="5420534at2"/>
<dbReference type="KEGG" id="pca:Pcar_2464"/>
<dbReference type="RefSeq" id="WP_011342230.1">
    <property type="nucleotide sequence ID" value="NC_007498.2"/>
</dbReference>
<organism evidence="1 2">
    <name type="scientific">Syntrophotalea carbinolica (strain DSM 2380 / NBRC 103641 / GraBd1)</name>
    <name type="common">Pelobacter carbinolicus</name>
    <dbReference type="NCBI Taxonomy" id="338963"/>
    <lineage>
        <taxon>Bacteria</taxon>
        <taxon>Pseudomonadati</taxon>
        <taxon>Thermodesulfobacteriota</taxon>
        <taxon>Desulfuromonadia</taxon>
        <taxon>Desulfuromonadales</taxon>
        <taxon>Syntrophotaleaceae</taxon>
        <taxon>Syntrophotalea</taxon>
    </lineage>
</organism>
<accession>Q3A1Q4</accession>
<keyword evidence="2" id="KW-1185">Reference proteome</keyword>
<reference evidence="1 2" key="2">
    <citation type="journal article" date="2012" name="BMC Genomics">
        <title>The genome of Pelobacter carbinolicus reveals surprising metabolic capabilities and physiological features.</title>
        <authorList>
            <person name="Aklujkar M."/>
            <person name="Haveman S.A."/>
            <person name="Didonato R.Jr."/>
            <person name="Chertkov O."/>
            <person name="Han C.S."/>
            <person name="Land M.L."/>
            <person name="Brown P."/>
            <person name="Lovley D.R."/>
        </authorList>
    </citation>
    <scope>NUCLEOTIDE SEQUENCE [LARGE SCALE GENOMIC DNA]</scope>
    <source>
        <strain evidence="2">DSM 2380 / NBRC 103641 / GraBd1</strain>
    </source>
</reference>
<proteinExistence type="predicted"/>
<dbReference type="InterPro" id="IPR019271">
    <property type="entry name" value="DUF2284_metal-binding"/>
</dbReference>
<dbReference type="STRING" id="338963.Pcar_2464"/>
<name>Q3A1Q4_SYNC1</name>
<evidence type="ECO:0008006" key="3">
    <source>
        <dbReference type="Google" id="ProtNLM"/>
    </source>
</evidence>
<sequence length="179" mass="19992">MLDRADVEKLLRQSGYDDFRWLAGAQLPVRQWVRFKCRYGCPNFGTHAACPPSVPNLDECREFFADYEHVAVLRLSASVSGLEEDEVWNRHVGQALLELERSVFLAGYVKAQVLFPGPCRLCRTCSGERRTCHRPADIRPSPEALGVDIFGTARLAGFEAAIAQTAGQPMARYAFLMVA</sequence>
<dbReference type="HOGENOM" id="CLU_097790_1_0_7"/>
<dbReference type="Pfam" id="PF10050">
    <property type="entry name" value="DUF2284"/>
    <property type="match status" value="1"/>
</dbReference>
<gene>
    <name evidence="1" type="ordered locus">Pcar_2464</name>
</gene>
<dbReference type="Proteomes" id="UP000002534">
    <property type="component" value="Chromosome"/>
</dbReference>
<dbReference type="eggNOG" id="COG5423">
    <property type="taxonomic scope" value="Bacteria"/>
</dbReference>
<evidence type="ECO:0000313" key="1">
    <source>
        <dbReference type="EMBL" id="ABA89703.1"/>
    </source>
</evidence>
<dbReference type="AlphaFoldDB" id="Q3A1Q4"/>
<dbReference type="EMBL" id="CP000142">
    <property type="protein sequence ID" value="ABA89703.1"/>
    <property type="molecule type" value="Genomic_DNA"/>
</dbReference>
<reference evidence="2" key="1">
    <citation type="submission" date="2005-10" db="EMBL/GenBank/DDBJ databases">
        <title>Complete sequence of Pelobacter carbinolicus DSM 2380.</title>
        <authorList>
            <person name="Copeland A."/>
            <person name="Lucas S."/>
            <person name="Lapidus A."/>
            <person name="Barry K."/>
            <person name="Detter J.C."/>
            <person name="Glavina T."/>
            <person name="Hammon N."/>
            <person name="Israni S."/>
            <person name="Pitluck S."/>
            <person name="Chertkov O."/>
            <person name="Schmutz J."/>
            <person name="Larimer F."/>
            <person name="Land M."/>
            <person name="Kyrpides N."/>
            <person name="Ivanova N."/>
            <person name="Richardson P."/>
        </authorList>
    </citation>
    <scope>NUCLEOTIDE SEQUENCE [LARGE SCALE GENOMIC DNA]</scope>
    <source>
        <strain evidence="2">DSM 2380 / NBRC 103641 / GraBd1</strain>
    </source>
</reference>